<dbReference type="PANTHER" id="PTHR45224">
    <property type="entry name" value="OS01G0527900 PROTEIN-RELATED"/>
    <property type="match status" value="1"/>
</dbReference>
<dbReference type="InParanoid" id="A0A0Q3MG44"/>
<dbReference type="AlphaFoldDB" id="A0A0Q3MG44"/>
<evidence type="ECO:0000313" key="4">
    <source>
        <dbReference type="Proteomes" id="UP000008810"/>
    </source>
</evidence>
<dbReference type="Gramene" id="KQK03406">
    <property type="protein sequence ID" value="KQK03406"/>
    <property type="gene ID" value="BRADI_2g07668v3"/>
</dbReference>
<evidence type="ECO:0000313" key="2">
    <source>
        <dbReference type="EMBL" id="KQK03406.1"/>
    </source>
</evidence>
<reference evidence="3" key="3">
    <citation type="submission" date="2018-08" db="UniProtKB">
        <authorList>
            <consortium name="EnsemblPlants"/>
        </authorList>
    </citation>
    <scope>IDENTIFICATION</scope>
    <source>
        <strain evidence="3">cv. Bd21</strain>
    </source>
</reference>
<evidence type="ECO:0000313" key="3">
    <source>
        <dbReference type="EnsemblPlants" id="KQK03406"/>
    </source>
</evidence>
<feature type="compositionally biased region" description="Gly residues" evidence="1">
    <location>
        <begin position="36"/>
        <end position="48"/>
    </location>
</feature>
<dbReference type="PANTHER" id="PTHR45224:SF10">
    <property type="entry name" value="OS09G0317700 PROTEIN"/>
    <property type="match status" value="1"/>
</dbReference>
<organism evidence="2">
    <name type="scientific">Brachypodium distachyon</name>
    <name type="common">Purple false brome</name>
    <name type="synonym">Trachynia distachya</name>
    <dbReference type="NCBI Taxonomy" id="15368"/>
    <lineage>
        <taxon>Eukaryota</taxon>
        <taxon>Viridiplantae</taxon>
        <taxon>Streptophyta</taxon>
        <taxon>Embryophyta</taxon>
        <taxon>Tracheophyta</taxon>
        <taxon>Spermatophyta</taxon>
        <taxon>Magnoliopsida</taxon>
        <taxon>Liliopsida</taxon>
        <taxon>Poales</taxon>
        <taxon>Poaceae</taxon>
        <taxon>BOP clade</taxon>
        <taxon>Pooideae</taxon>
        <taxon>Stipodae</taxon>
        <taxon>Brachypodieae</taxon>
        <taxon>Brachypodium</taxon>
    </lineage>
</organism>
<dbReference type="STRING" id="15368.A0A0Q3MG44"/>
<evidence type="ECO:0000256" key="1">
    <source>
        <dbReference type="SAM" id="MobiDB-lite"/>
    </source>
</evidence>
<feature type="region of interest" description="Disordered" evidence="1">
    <location>
        <begin position="25"/>
        <end position="63"/>
    </location>
</feature>
<evidence type="ECO:0008006" key="5">
    <source>
        <dbReference type="Google" id="ProtNLM"/>
    </source>
</evidence>
<sequence length="182" mass="20095">MNSDFGFVDLLSSGSAEYGAGCESFDNASNTVPSGRGRGAGGGGGGGGDDQDNDDAERGQRRLPWTEADNLRLNRQIVAFNGIWCRLKDTYASGQSDDQLMYKAYDMYKAEIKKTFTLVNLWREVHNQPKWNMMYVDNTASLNVDPINVDPEEGETRPEGSKAAKARKYGKDSTSIHIRKNV</sequence>
<dbReference type="EMBL" id="CM000881">
    <property type="protein sequence ID" value="KQK03406.1"/>
    <property type="molecule type" value="Genomic_DNA"/>
</dbReference>
<dbReference type="EnsemblPlants" id="KQK03406">
    <property type="protein sequence ID" value="KQK03406"/>
    <property type="gene ID" value="BRADI_2g07668v3"/>
</dbReference>
<reference evidence="2" key="2">
    <citation type="submission" date="2017-06" db="EMBL/GenBank/DDBJ databases">
        <title>WGS assembly of Brachypodium distachyon.</title>
        <authorList>
            <consortium name="The International Brachypodium Initiative"/>
            <person name="Lucas S."/>
            <person name="Harmon-Smith M."/>
            <person name="Lail K."/>
            <person name="Tice H."/>
            <person name="Grimwood J."/>
            <person name="Bruce D."/>
            <person name="Barry K."/>
            <person name="Shu S."/>
            <person name="Lindquist E."/>
            <person name="Wang M."/>
            <person name="Pitluck S."/>
            <person name="Vogel J.P."/>
            <person name="Garvin D.F."/>
            <person name="Mockler T.C."/>
            <person name="Schmutz J."/>
            <person name="Rokhsar D."/>
            <person name="Bevan M.W."/>
        </authorList>
    </citation>
    <scope>NUCLEOTIDE SEQUENCE</scope>
    <source>
        <strain evidence="2">Bd21</strain>
    </source>
</reference>
<name>A0A0Q3MG44_BRADI</name>
<feature type="region of interest" description="Disordered" evidence="1">
    <location>
        <begin position="149"/>
        <end position="182"/>
    </location>
</feature>
<protein>
    <recommendedName>
        <fullName evidence="5">No apical meristem-associated C-terminal domain-containing protein</fullName>
    </recommendedName>
</protein>
<dbReference type="OrthoDB" id="693910at2759"/>
<dbReference type="Proteomes" id="UP000008810">
    <property type="component" value="Chromosome 2"/>
</dbReference>
<accession>A0A0Q3MG44</accession>
<gene>
    <name evidence="2" type="ORF">BRADI_2g07668v3</name>
</gene>
<keyword evidence="4" id="KW-1185">Reference proteome</keyword>
<proteinExistence type="predicted"/>
<reference evidence="2 3" key="1">
    <citation type="journal article" date="2010" name="Nature">
        <title>Genome sequencing and analysis of the model grass Brachypodium distachyon.</title>
        <authorList>
            <consortium name="International Brachypodium Initiative"/>
        </authorList>
    </citation>
    <scope>NUCLEOTIDE SEQUENCE [LARGE SCALE GENOMIC DNA]</scope>
    <source>
        <strain evidence="2 3">Bd21</strain>
    </source>
</reference>